<protein>
    <recommendedName>
        <fullName evidence="4">DUF4321 domain-containing protein</fullName>
    </recommendedName>
</protein>
<feature type="transmembrane region" description="Helical" evidence="1">
    <location>
        <begin position="56"/>
        <end position="77"/>
    </location>
</feature>
<dbReference type="InterPro" id="IPR025470">
    <property type="entry name" value="DUF4321"/>
</dbReference>
<comment type="caution">
    <text evidence="2">The sequence shown here is derived from an EMBL/GenBank/DDBJ whole genome shotgun (WGS) entry which is preliminary data.</text>
</comment>
<evidence type="ECO:0000256" key="1">
    <source>
        <dbReference type="SAM" id="Phobius"/>
    </source>
</evidence>
<organism evidence="2 3">
    <name type="scientific">Paenibacillus sediminis</name>
    <dbReference type="NCBI Taxonomy" id="664909"/>
    <lineage>
        <taxon>Bacteria</taxon>
        <taxon>Bacillati</taxon>
        <taxon>Bacillota</taxon>
        <taxon>Bacilli</taxon>
        <taxon>Bacillales</taxon>
        <taxon>Paenibacillaceae</taxon>
        <taxon>Paenibacillus</taxon>
    </lineage>
</organism>
<keyword evidence="1" id="KW-1133">Transmembrane helix</keyword>
<evidence type="ECO:0000313" key="2">
    <source>
        <dbReference type="EMBL" id="MBP1938316.1"/>
    </source>
</evidence>
<proteinExistence type="predicted"/>
<reference evidence="2 3" key="1">
    <citation type="submission" date="2021-03" db="EMBL/GenBank/DDBJ databases">
        <title>Genomic Encyclopedia of Type Strains, Phase IV (KMG-IV): sequencing the most valuable type-strain genomes for metagenomic binning, comparative biology and taxonomic classification.</title>
        <authorList>
            <person name="Goeker M."/>
        </authorList>
    </citation>
    <scope>NUCLEOTIDE SEQUENCE [LARGE SCALE GENOMIC DNA]</scope>
    <source>
        <strain evidence="2 3">DSM 23491</strain>
    </source>
</reference>
<evidence type="ECO:0000313" key="3">
    <source>
        <dbReference type="Proteomes" id="UP001519273"/>
    </source>
</evidence>
<gene>
    <name evidence="2" type="ORF">J2Z20_003236</name>
</gene>
<keyword evidence="1" id="KW-0812">Transmembrane</keyword>
<dbReference type="RefSeq" id="WP_209852591.1">
    <property type="nucleotide sequence ID" value="NZ_CBCRVE010000013.1"/>
</dbReference>
<name>A0ABS4H763_9BACL</name>
<evidence type="ECO:0008006" key="4">
    <source>
        <dbReference type="Google" id="ProtNLM"/>
    </source>
</evidence>
<accession>A0ABS4H763</accession>
<sequence length="80" mass="9039">MKKNAGILVLFLLIGWLLGAWIAKLLEPVSALSFLTASTMIEWSPAAKLDIINYDIVIQFKMSLLSIIGMITSIWLYRRL</sequence>
<dbReference type="Proteomes" id="UP001519273">
    <property type="component" value="Unassembled WGS sequence"/>
</dbReference>
<dbReference type="Pfam" id="PF14209">
    <property type="entry name" value="DUF4321"/>
    <property type="match status" value="1"/>
</dbReference>
<dbReference type="EMBL" id="JAGGKP010000013">
    <property type="protein sequence ID" value="MBP1938316.1"/>
    <property type="molecule type" value="Genomic_DNA"/>
</dbReference>
<keyword evidence="1" id="KW-0472">Membrane</keyword>
<keyword evidence="3" id="KW-1185">Reference proteome</keyword>